<accession>A0A1I3QRU9</accession>
<keyword evidence="3" id="KW-1185">Reference proteome</keyword>
<protein>
    <submittedName>
        <fullName evidence="2">Uncharacterized conserved protein YdgA, DUF945 family</fullName>
    </submittedName>
</protein>
<organism evidence="2 3">
    <name type="scientific">Marinobacter persicus</name>
    <dbReference type="NCBI Taxonomy" id="930118"/>
    <lineage>
        <taxon>Bacteria</taxon>
        <taxon>Pseudomonadati</taxon>
        <taxon>Pseudomonadota</taxon>
        <taxon>Gammaproteobacteria</taxon>
        <taxon>Pseudomonadales</taxon>
        <taxon>Marinobacteraceae</taxon>
        <taxon>Marinobacter</taxon>
    </lineage>
</organism>
<dbReference type="AlphaFoldDB" id="A0A1I3QRU9"/>
<dbReference type="EMBL" id="FOSC01000002">
    <property type="protein sequence ID" value="SFJ35866.1"/>
    <property type="molecule type" value="Genomic_DNA"/>
</dbReference>
<feature type="chain" id="PRO_5011773414" evidence="1">
    <location>
        <begin position="23"/>
        <end position="427"/>
    </location>
</feature>
<name>A0A1I3QRU9_9GAMM</name>
<dbReference type="OrthoDB" id="6346050at2"/>
<dbReference type="RefSeq" id="WP_091701205.1">
    <property type="nucleotide sequence ID" value="NZ_BMYN01000002.1"/>
</dbReference>
<evidence type="ECO:0000313" key="3">
    <source>
        <dbReference type="Proteomes" id="UP000199445"/>
    </source>
</evidence>
<reference evidence="2 3" key="1">
    <citation type="submission" date="2016-10" db="EMBL/GenBank/DDBJ databases">
        <authorList>
            <person name="de Groot N.N."/>
        </authorList>
    </citation>
    <scope>NUCLEOTIDE SEQUENCE [LARGE SCALE GENOMIC DNA]</scope>
    <source>
        <strain evidence="2 3">IBRC-M 10445</strain>
    </source>
</reference>
<proteinExistence type="predicted"/>
<gene>
    <name evidence="2" type="ORF">SAMN05216429_10288</name>
</gene>
<feature type="signal peptide" evidence="1">
    <location>
        <begin position="1"/>
        <end position="22"/>
    </location>
</feature>
<keyword evidence="1" id="KW-0732">Signal</keyword>
<sequence>MKFNKWIAAGAVLLVGAGAAPWGVGYVTEQQWQQATDEMNTAQPFVRVSTDDYQRGILGAETSGTLTMVDPATGDSRQIKFDATVSHGVTGSLMDFRPRNGWQPEGADWFPEEDPRLTLETRVWGSATIELNVPVIEFDDTVNGESFRSSGGLARIDVGNMGEQADMLVVWPEVALTTPQSDIFLEDIELEQEIALLKGSVWTGRGTLSLERLALQSASAPSTVMEQLKIGSQTEAVNDNQQLNSELNFDLASLTVEGEAYGPHHLGVFVDGVNVDSWNAFSETLNEMQRLALQDSANNFEQQMRLMQRVTGSLQDLVGAGLTVGVRELSLNTPDGEVRGDLEVSHPALSQGERRDLLMVMPRLTGNFNLSLPVALAENDPDLRMQVAPLVKQGLLVQDGERLVMRGTLNEMVLDVNGTAMPLPPLL</sequence>
<dbReference type="InterPro" id="IPR010352">
    <property type="entry name" value="DUF945"/>
</dbReference>
<evidence type="ECO:0000256" key="1">
    <source>
        <dbReference type="SAM" id="SignalP"/>
    </source>
</evidence>
<evidence type="ECO:0000313" key="2">
    <source>
        <dbReference type="EMBL" id="SFJ35866.1"/>
    </source>
</evidence>
<dbReference type="Proteomes" id="UP000199445">
    <property type="component" value="Unassembled WGS sequence"/>
</dbReference>
<dbReference type="Pfam" id="PF06097">
    <property type="entry name" value="DUF945"/>
    <property type="match status" value="1"/>
</dbReference>